<evidence type="ECO:0000313" key="2">
    <source>
        <dbReference type="Proteomes" id="UP000269923"/>
    </source>
</evidence>
<proteinExistence type="predicted"/>
<dbReference type="AlphaFoldDB" id="A0A3P2A9N3"/>
<organism evidence="1 2">
    <name type="scientific">Conchiformibius steedae</name>
    <dbReference type="NCBI Taxonomy" id="153493"/>
    <lineage>
        <taxon>Bacteria</taxon>
        <taxon>Pseudomonadati</taxon>
        <taxon>Pseudomonadota</taxon>
        <taxon>Betaproteobacteria</taxon>
        <taxon>Neisseriales</taxon>
        <taxon>Neisseriaceae</taxon>
        <taxon>Conchiformibius</taxon>
    </lineage>
</organism>
<accession>A0A3P2A9N3</accession>
<reference evidence="1 2" key="1">
    <citation type="submission" date="2018-11" db="EMBL/GenBank/DDBJ databases">
        <title>Genomes From Bacteria Associated with the Canine Oral Cavity: a Test Case for Automated Genome-Based Taxonomic Assignment.</title>
        <authorList>
            <person name="Coil D.A."/>
            <person name="Jospin G."/>
            <person name="Darling A.E."/>
            <person name="Wallis C."/>
            <person name="Davis I.J."/>
            <person name="Harris S."/>
            <person name="Eisen J.A."/>
            <person name="Holcombe L.J."/>
            <person name="O'Flynn C."/>
        </authorList>
    </citation>
    <scope>NUCLEOTIDE SEQUENCE [LARGE SCALE GENOMIC DNA]</scope>
    <source>
        <strain evidence="1 2">COT-280</strain>
    </source>
</reference>
<dbReference type="STRING" id="1121352.GCA_000620925_00851"/>
<name>A0A3P2A9N3_9NEIS</name>
<dbReference type="EMBL" id="RQYC01000003">
    <property type="protein sequence ID" value="RRD90970.1"/>
    <property type="molecule type" value="Genomic_DNA"/>
</dbReference>
<keyword evidence="2" id="KW-1185">Reference proteome</keyword>
<gene>
    <name evidence="1" type="ORF">EII21_03185</name>
</gene>
<comment type="caution">
    <text evidence="1">The sequence shown here is derived from an EMBL/GenBank/DDBJ whole genome shotgun (WGS) entry which is preliminary data.</text>
</comment>
<evidence type="ECO:0000313" key="1">
    <source>
        <dbReference type="EMBL" id="RRD90970.1"/>
    </source>
</evidence>
<keyword evidence="1" id="KW-0067">ATP-binding</keyword>
<protein>
    <submittedName>
        <fullName evidence="1">Helicase</fullName>
    </submittedName>
</protein>
<keyword evidence="1" id="KW-0378">Hydrolase</keyword>
<dbReference type="GO" id="GO:0004386">
    <property type="term" value="F:helicase activity"/>
    <property type="evidence" value="ECO:0007669"/>
    <property type="project" value="UniProtKB-KW"/>
</dbReference>
<sequence length="162" mass="18929">MAIRFETAEDNGIVYHFADFRVANIDYMAVFSDDAATLLYFQEEETLAHLMCGKRVYSIKFAVKSYLEQGNEDLYAPPPAHGFGKTEIIALKKQLEQLVWVHYQQFQPDAYLFVAERPSLKRMYQKMCTHLNNDMLDFVPIMNLGEYQDCFFIQTPHYQEAS</sequence>
<dbReference type="Proteomes" id="UP000269923">
    <property type="component" value="Unassembled WGS sequence"/>
</dbReference>
<keyword evidence="1" id="KW-0547">Nucleotide-binding</keyword>
<keyword evidence="1" id="KW-0347">Helicase</keyword>
<dbReference type="RefSeq" id="WP_124794207.1">
    <property type="nucleotide sequence ID" value="NZ_RQYC01000003.1"/>
</dbReference>